<dbReference type="CDD" id="cd00303">
    <property type="entry name" value="retropepsin_like"/>
    <property type="match status" value="1"/>
</dbReference>
<dbReference type="InterPro" id="IPR021109">
    <property type="entry name" value="Peptidase_aspartic_dom_sf"/>
</dbReference>
<dbReference type="AlphaFoldDB" id="A0AAV0FQ30"/>
<protein>
    <recommendedName>
        <fullName evidence="3">Aspartic peptidase DDI1-type domain-containing protein</fullName>
    </recommendedName>
</protein>
<dbReference type="PANTHER" id="PTHR33067:SF15">
    <property type="entry name" value="RNA-DIRECTED DNA POLYMERASE"/>
    <property type="match status" value="1"/>
</dbReference>
<dbReference type="PANTHER" id="PTHR33067">
    <property type="entry name" value="RNA-DIRECTED DNA POLYMERASE-RELATED"/>
    <property type="match status" value="1"/>
</dbReference>
<dbReference type="Gene3D" id="2.40.70.10">
    <property type="entry name" value="Acid Proteases"/>
    <property type="match status" value="1"/>
</dbReference>
<dbReference type="SUPFAM" id="SSF50630">
    <property type="entry name" value="Acid proteases"/>
    <property type="match status" value="1"/>
</dbReference>
<reference evidence="1" key="1">
    <citation type="submission" date="2022-07" db="EMBL/GenBank/DDBJ databases">
        <authorList>
            <person name="Macas J."/>
            <person name="Novak P."/>
            <person name="Neumann P."/>
        </authorList>
    </citation>
    <scope>NUCLEOTIDE SEQUENCE</scope>
</reference>
<evidence type="ECO:0000313" key="2">
    <source>
        <dbReference type="Proteomes" id="UP001152523"/>
    </source>
</evidence>
<evidence type="ECO:0008006" key="3">
    <source>
        <dbReference type="Google" id="ProtNLM"/>
    </source>
</evidence>
<accession>A0AAV0FQ30</accession>
<keyword evidence="2" id="KW-1185">Reference proteome</keyword>
<evidence type="ECO:0000313" key="1">
    <source>
        <dbReference type="EMBL" id="CAH9137444.1"/>
    </source>
</evidence>
<comment type="caution">
    <text evidence="1">The sequence shown here is derived from an EMBL/GenBank/DDBJ whole genome shotgun (WGS) entry which is preliminary data.</text>
</comment>
<organism evidence="1 2">
    <name type="scientific">Cuscuta epithymum</name>
    <dbReference type="NCBI Taxonomy" id="186058"/>
    <lineage>
        <taxon>Eukaryota</taxon>
        <taxon>Viridiplantae</taxon>
        <taxon>Streptophyta</taxon>
        <taxon>Embryophyta</taxon>
        <taxon>Tracheophyta</taxon>
        <taxon>Spermatophyta</taxon>
        <taxon>Magnoliopsida</taxon>
        <taxon>eudicotyledons</taxon>
        <taxon>Gunneridae</taxon>
        <taxon>Pentapetalae</taxon>
        <taxon>asterids</taxon>
        <taxon>lamiids</taxon>
        <taxon>Solanales</taxon>
        <taxon>Convolvulaceae</taxon>
        <taxon>Cuscuteae</taxon>
        <taxon>Cuscuta</taxon>
        <taxon>Cuscuta subgen. Cuscuta</taxon>
    </lineage>
</organism>
<name>A0AAV0FQ30_9ASTE</name>
<dbReference type="Pfam" id="PF13650">
    <property type="entry name" value="Asp_protease_2"/>
    <property type="match status" value="1"/>
</dbReference>
<dbReference type="Proteomes" id="UP001152523">
    <property type="component" value="Unassembled WGS sequence"/>
</dbReference>
<gene>
    <name evidence="1" type="ORF">CEPIT_LOCUS36023</name>
</gene>
<sequence length="272" mass="30699">MEHNLRQHVNAIMLKSGTTSKPIQMEDEKVERVDLEEEVPEEKTTKAKFPPLSSYESLPPFPKALKETRKLERNADIYETFTKCEVIIPLLNLIKSVPRFAKFLEELCTIKRTQHSNGKQPIEISEHVSAVFEKKLPKKCTDPGMFTILCKIGDTISRAMLDLGASINVIPYTLYNSLNLGPLNKTGVIIQLADRSTVSPKGIVEDVLVSVGDLVFLADFYVLEMESDEHEVPILLGRPFLQIDNSTINVCSGLLIMEFDGRKIEYNIYNSI</sequence>
<proteinExistence type="predicted"/>
<dbReference type="EMBL" id="CAMAPF010001000">
    <property type="protein sequence ID" value="CAH9137444.1"/>
    <property type="molecule type" value="Genomic_DNA"/>
</dbReference>